<dbReference type="InterPro" id="IPR000101">
    <property type="entry name" value="GGT_peptidase"/>
</dbReference>
<keyword evidence="8" id="KW-0732">Signal</keyword>
<keyword evidence="7" id="KW-0865">Zymogen</keyword>
<dbReference type="InterPro" id="IPR043137">
    <property type="entry name" value="GGT_ssub_C"/>
</dbReference>
<evidence type="ECO:0000256" key="7">
    <source>
        <dbReference type="RuleBase" id="RU368036"/>
    </source>
</evidence>
<feature type="binding site" evidence="6">
    <location>
        <position position="425"/>
    </location>
    <ligand>
        <name>L-glutamate</name>
        <dbReference type="ChEBI" id="CHEBI:29985"/>
    </ligand>
</feature>
<dbReference type="InterPro" id="IPR051792">
    <property type="entry name" value="GGT_bact"/>
</dbReference>
<dbReference type="EMBL" id="JAPNOA010000028">
    <property type="protein sequence ID" value="MCY0965770.1"/>
    <property type="molecule type" value="Genomic_DNA"/>
</dbReference>
<dbReference type="EC" id="2.3.2.2" evidence="7"/>
<dbReference type="InterPro" id="IPR043138">
    <property type="entry name" value="GGT_lsub"/>
</dbReference>
<dbReference type="PANTHER" id="PTHR43199">
    <property type="entry name" value="GLUTATHIONE HYDROLASE"/>
    <property type="match status" value="1"/>
</dbReference>
<dbReference type="GO" id="GO:0006750">
    <property type="term" value="P:glutathione biosynthetic process"/>
    <property type="evidence" value="ECO:0007669"/>
    <property type="project" value="UniProtKB-KW"/>
</dbReference>
<dbReference type="SUPFAM" id="SSF56235">
    <property type="entry name" value="N-terminal nucleophile aminohydrolases (Ntn hydrolases)"/>
    <property type="match status" value="1"/>
</dbReference>
<dbReference type="GO" id="GO:0006751">
    <property type="term" value="P:glutathione catabolic process"/>
    <property type="evidence" value="ECO:0007669"/>
    <property type="project" value="UniProtKB-UniRule"/>
</dbReference>
<keyword evidence="3 7" id="KW-0012">Acyltransferase</keyword>
<dbReference type="AlphaFoldDB" id="A0A9X3EFF5"/>
<evidence type="ECO:0000256" key="6">
    <source>
        <dbReference type="PIRSR" id="PIRSR600101-2"/>
    </source>
</evidence>
<evidence type="ECO:0000256" key="3">
    <source>
        <dbReference type="ARBA" id="ARBA00023315"/>
    </source>
</evidence>
<dbReference type="PRINTS" id="PR01210">
    <property type="entry name" value="GGTRANSPTASE"/>
</dbReference>
<comment type="catalytic activity">
    <reaction evidence="4 7">
        <text>an N-terminal (5-L-glutamyl)-[peptide] + an alpha-amino acid = 5-L-glutamyl amino acid + an N-terminal L-alpha-aminoacyl-[peptide]</text>
        <dbReference type="Rhea" id="RHEA:23904"/>
        <dbReference type="Rhea" id="RHEA-COMP:9780"/>
        <dbReference type="Rhea" id="RHEA-COMP:9795"/>
        <dbReference type="ChEBI" id="CHEBI:77644"/>
        <dbReference type="ChEBI" id="CHEBI:78597"/>
        <dbReference type="ChEBI" id="CHEBI:78599"/>
        <dbReference type="ChEBI" id="CHEBI:78608"/>
        <dbReference type="EC" id="2.3.2.2"/>
    </reaction>
</comment>
<name>A0A9X3EFF5_9GAMM</name>
<protein>
    <recommendedName>
        <fullName evidence="7">Glutathione hydrolase proenzyme</fullName>
        <ecNumber evidence="7">2.3.2.2</ecNumber>
        <ecNumber evidence="7">3.4.19.13</ecNumber>
    </recommendedName>
    <component>
        <recommendedName>
            <fullName evidence="7">Glutathione hydrolase large chain</fullName>
        </recommendedName>
    </component>
    <component>
        <recommendedName>
            <fullName evidence="7">Glutathione hydrolase small chain</fullName>
        </recommendedName>
    </component>
</protein>
<keyword evidence="7" id="KW-0378">Hydrolase</keyword>
<evidence type="ECO:0000313" key="9">
    <source>
        <dbReference type="EMBL" id="MCY0965770.1"/>
    </source>
</evidence>
<proteinExistence type="inferred from homology"/>
<evidence type="ECO:0000313" key="10">
    <source>
        <dbReference type="Proteomes" id="UP001150830"/>
    </source>
</evidence>
<comment type="caution">
    <text evidence="9">The sequence shown here is derived from an EMBL/GenBank/DDBJ whole genome shotgun (WGS) entry which is preliminary data.</text>
</comment>
<dbReference type="EC" id="3.4.19.13" evidence="7"/>
<comment type="pathway">
    <text evidence="7">Sulfur metabolism; glutathione metabolism.</text>
</comment>
<evidence type="ECO:0000256" key="8">
    <source>
        <dbReference type="SAM" id="SignalP"/>
    </source>
</evidence>
<evidence type="ECO:0000256" key="4">
    <source>
        <dbReference type="ARBA" id="ARBA00047417"/>
    </source>
</evidence>
<dbReference type="Pfam" id="PF01019">
    <property type="entry name" value="G_glu_transpept"/>
    <property type="match status" value="1"/>
</dbReference>
<comment type="catalytic activity">
    <reaction evidence="2 7">
        <text>glutathione + H2O = L-cysteinylglycine + L-glutamate</text>
        <dbReference type="Rhea" id="RHEA:28807"/>
        <dbReference type="ChEBI" id="CHEBI:15377"/>
        <dbReference type="ChEBI" id="CHEBI:29985"/>
        <dbReference type="ChEBI" id="CHEBI:57925"/>
        <dbReference type="ChEBI" id="CHEBI:61694"/>
        <dbReference type="EC" id="3.4.19.13"/>
    </reaction>
</comment>
<evidence type="ECO:0000256" key="5">
    <source>
        <dbReference type="PIRSR" id="PIRSR600101-1"/>
    </source>
</evidence>
<sequence length="581" mass="62290">MTLFAGKIRTTSRLWLLPLFVAGLCSCSMNDDTLTVPHTPNQAAVASAHPQATKAGLDILAQGGNAIDAAIAVAASLGVVEPYSAGIGGGGFWLLYLADQHEYRFLDARERAPAAAHANYYLDSNGEVNRDRAINGPTAAAIPGQAAAFDYLATHWGKLPLATSLQPAIQQARDGFTVEEHYQRMLGFRQDALRRYPASVSQFMQADGSIPPQGSLIRQPDLANTLQRLADEGKAGFYEGPVAEAMVTAVQNAGGDWTLHDLQSYRVVERSPIIVRLGEHTLISAPPPSSGGIVLGETLQMLKALDWQDQSPIQQVHLLTEVMRRGYYDRAHYLGDPDFVTVPTSQLLSPNHIRHWLKDLPLQQATPSVQLGQPVQQDEGFHTTHLSVIDQQGNMVSATLSINLPFGSAFTAAGTGVLLNNEMDDFSASPGTANAYGLTGNDANAIAPGKRPLSSMSPSFLVSDDDAAIIGTPGGSRIISMVLLGMLEHLQGKPVQDWVARPRFHHQYLPDVLEHEPGAFSDDEQKALEAMGHVLRSAGRQYGNMQAILLDKRSGEVTAASDPRGIGMAAKLPAPATAVAQ</sequence>
<keyword evidence="7 9" id="KW-0808">Transferase</keyword>
<comment type="catalytic activity">
    <reaction evidence="1 7">
        <text>an S-substituted glutathione + H2O = an S-substituted L-cysteinylglycine + L-glutamate</text>
        <dbReference type="Rhea" id="RHEA:59468"/>
        <dbReference type="ChEBI" id="CHEBI:15377"/>
        <dbReference type="ChEBI" id="CHEBI:29985"/>
        <dbReference type="ChEBI" id="CHEBI:90779"/>
        <dbReference type="ChEBI" id="CHEBI:143103"/>
        <dbReference type="EC" id="3.4.19.13"/>
    </reaction>
</comment>
<keyword evidence="7" id="KW-0317">Glutathione biosynthesis</keyword>
<evidence type="ECO:0000256" key="2">
    <source>
        <dbReference type="ARBA" id="ARBA00001089"/>
    </source>
</evidence>
<reference evidence="9" key="1">
    <citation type="submission" date="2022-11" db="EMBL/GenBank/DDBJ databases">
        <title>Parathalassolutuus dongxingensis gen. nov., sp. nov., a novel member of family Oceanospirillaceae isolated from a coastal shrimp pond in Guangxi, China.</title>
        <authorList>
            <person name="Chen H."/>
        </authorList>
    </citation>
    <scope>NUCLEOTIDE SEQUENCE</scope>
    <source>
        <strain evidence="9">G-43</strain>
    </source>
</reference>
<feature type="binding site" evidence="6">
    <location>
        <position position="109"/>
    </location>
    <ligand>
        <name>L-glutamate</name>
        <dbReference type="ChEBI" id="CHEBI:29985"/>
    </ligand>
</feature>
<dbReference type="Proteomes" id="UP001150830">
    <property type="component" value="Unassembled WGS sequence"/>
</dbReference>
<dbReference type="GO" id="GO:0103068">
    <property type="term" value="F:leukotriene C4 gamma-glutamyl transferase activity"/>
    <property type="evidence" value="ECO:0007669"/>
    <property type="project" value="UniProtKB-EC"/>
</dbReference>
<dbReference type="GO" id="GO:0036374">
    <property type="term" value="F:glutathione hydrolase activity"/>
    <property type="evidence" value="ECO:0007669"/>
    <property type="project" value="UniProtKB-UniRule"/>
</dbReference>
<comment type="PTM">
    <text evidence="7">Cleaved by autocatalysis into a large and a small subunit.</text>
</comment>
<feature type="binding site" evidence="6">
    <location>
        <begin position="454"/>
        <end position="455"/>
    </location>
    <ligand>
        <name>L-glutamate</name>
        <dbReference type="ChEBI" id="CHEBI:29985"/>
    </ligand>
</feature>
<feature type="signal peptide" evidence="8">
    <location>
        <begin position="1"/>
        <end position="30"/>
    </location>
</feature>
<dbReference type="PROSITE" id="PS51257">
    <property type="entry name" value="PROKAR_LIPOPROTEIN"/>
    <property type="match status" value="1"/>
</dbReference>
<dbReference type="Gene3D" id="1.10.246.130">
    <property type="match status" value="1"/>
</dbReference>
<comment type="similarity">
    <text evidence="7">Belongs to the gamma-glutamyltransferase family.</text>
</comment>
<gene>
    <name evidence="9" type="primary">ggt</name>
    <name evidence="9" type="ORF">OUO13_11265</name>
</gene>
<feature type="active site" description="Nucleophile" evidence="5">
    <location>
        <position position="383"/>
    </location>
</feature>
<comment type="subunit">
    <text evidence="7">This enzyme consists of two polypeptide chains, which are synthesized in precursor form from a single polypeptide.</text>
</comment>
<dbReference type="NCBIfam" id="TIGR00066">
    <property type="entry name" value="g_glut_trans"/>
    <property type="match status" value="1"/>
</dbReference>
<organism evidence="9 10">
    <name type="scientific">Parathalassolituus penaei</name>
    <dbReference type="NCBI Taxonomy" id="2997323"/>
    <lineage>
        <taxon>Bacteria</taxon>
        <taxon>Pseudomonadati</taxon>
        <taxon>Pseudomonadota</taxon>
        <taxon>Gammaproteobacteria</taxon>
        <taxon>Oceanospirillales</taxon>
        <taxon>Oceanospirillaceae</taxon>
        <taxon>Parathalassolituus</taxon>
    </lineage>
</organism>
<accession>A0A9X3EFF5</accession>
<dbReference type="RefSeq" id="WP_283173981.1">
    <property type="nucleotide sequence ID" value="NZ_JAPNOA010000028.1"/>
</dbReference>
<keyword evidence="10" id="KW-1185">Reference proteome</keyword>
<dbReference type="PANTHER" id="PTHR43199:SF6">
    <property type="entry name" value="GLUTATHIONE HYDROLASE PROENZYME"/>
    <property type="match status" value="1"/>
</dbReference>
<feature type="chain" id="PRO_5040850897" description="Glutathione hydrolase proenzyme" evidence="8">
    <location>
        <begin position="31"/>
        <end position="581"/>
    </location>
</feature>
<feature type="binding site" evidence="6">
    <location>
        <begin position="401"/>
        <end position="403"/>
    </location>
    <ligand>
        <name>L-glutamate</name>
        <dbReference type="ChEBI" id="CHEBI:29985"/>
    </ligand>
</feature>
<dbReference type="InterPro" id="IPR029055">
    <property type="entry name" value="Ntn_hydrolases_N"/>
</dbReference>
<feature type="binding site" evidence="6">
    <location>
        <position position="475"/>
    </location>
    <ligand>
        <name>L-glutamate</name>
        <dbReference type="ChEBI" id="CHEBI:29985"/>
    </ligand>
</feature>
<evidence type="ECO:0000256" key="1">
    <source>
        <dbReference type="ARBA" id="ARBA00001049"/>
    </source>
</evidence>
<dbReference type="Gene3D" id="3.60.20.40">
    <property type="match status" value="1"/>
</dbReference>